<dbReference type="InterPro" id="IPR007653">
    <property type="entry name" value="SPC3"/>
</dbReference>
<evidence type="ECO:0000256" key="10">
    <source>
        <dbReference type="PIRNR" id="PIRNR016089"/>
    </source>
</evidence>
<evidence type="ECO:0000313" key="13">
    <source>
        <dbReference type="WBParaSite" id="SMUV_0000449501-mRNA-1"/>
    </source>
</evidence>
<reference evidence="13" key="1">
    <citation type="submission" date="2017-02" db="UniProtKB">
        <authorList>
            <consortium name="WormBaseParasite"/>
        </authorList>
    </citation>
    <scope>IDENTIFICATION</scope>
</reference>
<dbReference type="PANTHER" id="PTHR12804:SF0">
    <property type="entry name" value="SIGNAL PEPTIDASE COMPLEX SUBUNIT 3"/>
    <property type="match status" value="1"/>
</dbReference>
<keyword evidence="6 11" id="KW-1133">Transmembrane helix</keyword>
<sequence>MHNIWSRANAVFAFFLSVLSVMIFAVFISTIHLPNSTDVVISADNVRVKDVMDYASGGRSDAARMDLSVQVDLTSIFNWNVKQVFLYLVVEYATALNKVVVWDKIVKRQDWRNIHELHVMPKYYLMDDGRHLLNHPNATLVLRWNIIPNAGYLALAQGVGQHIIKFPTSYYSGRF</sequence>
<keyword evidence="5" id="KW-0735">Signal-anchor</keyword>
<evidence type="ECO:0000256" key="7">
    <source>
        <dbReference type="ARBA" id="ARBA00023136"/>
    </source>
</evidence>
<comment type="function">
    <text evidence="9">Essential component of the signal peptidase complex (SPC) which catalyzes the cleavage of N-terminal signal sequences from nascent proteins as they are translocated into the lumen of the endoplasmic reticulum. Essential for the SPC catalytic activity, possibly by stabilizing and positioning the active center of the complex close to the lumenal surface.</text>
</comment>
<comment type="subcellular location">
    <subcellularLocation>
        <location evidence="1">Endoplasmic reticulum membrane</location>
        <topology evidence="1">Single-pass type II membrane protein</topology>
    </subcellularLocation>
</comment>
<dbReference type="PIRSF" id="PIRSF016089">
    <property type="entry name" value="SPC22"/>
    <property type="match status" value="1"/>
</dbReference>
<dbReference type="AlphaFoldDB" id="A0A0N5AJ69"/>
<keyword evidence="12" id="KW-1185">Reference proteome</keyword>
<protein>
    <recommendedName>
        <fullName evidence="8 10">Signal peptidase complex subunit 3</fullName>
    </recommendedName>
</protein>
<proteinExistence type="inferred from homology"/>
<evidence type="ECO:0000256" key="2">
    <source>
        <dbReference type="ARBA" id="ARBA00009289"/>
    </source>
</evidence>
<comment type="similarity">
    <text evidence="2 10">Belongs to the SPCS3 family.</text>
</comment>
<accession>A0A0N5AJ69</accession>
<evidence type="ECO:0000256" key="4">
    <source>
        <dbReference type="ARBA" id="ARBA00022824"/>
    </source>
</evidence>
<dbReference type="PANTHER" id="PTHR12804">
    <property type="entry name" value="MICROSOMAL SIGNAL PEPTIDASE 23 KD SUBUNIT SPC22/23"/>
    <property type="match status" value="1"/>
</dbReference>
<evidence type="ECO:0000313" key="12">
    <source>
        <dbReference type="Proteomes" id="UP000046393"/>
    </source>
</evidence>
<evidence type="ECO:0000256" key="6">
    <source>
        <dbReference type="ARBA" id="ARBA00022989"/>
    </source>
</evidence>
<evidence type="ECO:0000256" key="8">
    <source>
        <dbReference type="ARBA" id="ARBA00029556"/>
    </source>
</evidence>
<evidence type="ECO:0000256" key="5">
    <source>
        <dbReference type="ARBA" id="ARBA00022968"/>
    </source>
</evidence>
<dbReference type="Pfam" id="PF04573">
    <property type="entry name" value="SPC22"/>
    <property type="match status" value="1"/>
</dbReference>
<name>A0A0N5AJ69_9BILA</name>
<dbReference type="GO" id="GO:0006465">
    <property type="term" value="P:signal peptide processing"/>
    <property type="evidence" value="ECO:0007669"/>
    <property type="project" value="UniProtKB-UniRule"/>
</dbReference>
<keyword evidence="3 11" id="KW-0812">Transmembrane</keyword>
<feature type="transmembrane region" description="Helical" evidence="11">
    <location>
        <begin position="12"/>
        <end position="33"/>
    </location>
</feature>
<keyword evidence="7 10" id="KW-0472">Membrane</keyword>
<evidence type="ECO:0000256" key="3">
    <source>
        <dbReference type="ARBA" id="ARBA00022692"/>
    </source>
</evidence>
<dbReference type="Proteomes" id="UP000046393">
    <property type="component" value="Unplaced"/>
</dbReference>
<evidence type="ECO:0000256" key="9">
    <source>
        <dbReference type="ARBA" id="ARBA00046080"/>
    </source>
</evidence>
<dbReference type="GO" id="GO:0045047">
    <property type="term" value="P:protein targeting to ER"/>
    <property type="evidence" value="ECO:0007669"/>
    <property type="project" value="TreeGrafter"/>
</dbReference>
<evidence type="ECO:0000256" key="11">
    <source>
        <dbReference type="SAM" id="Phobius"/>
    </source>
</evidence>
<organism evidence="12 13">
    <name type="scientific">Syphacia muris</name>
    <dbReference type="NCBI Taxonomy" id="451379"/>
    <lineage>
        <taxon>Eukaryota</taxon>
        <taxon>Metazoa</taxon>
        <taxon>Ecdysozoa</taxon>
        <taxon>Nematoda</taxon>
        <taxon>Chromadorea</taxon>
        <taxon>Rhabditida</taxon>
        <taxon>Spirurina</taxon>
        <taxon>Oxyuridomorpha</taxon>
        <taxon>Oxyuroidea</taxon>
        <taxon>Oxyuridae</taxon>
        <taxon>Syphacia</taxon>
    </lineage>
</organism>
<dbReference type="WBParaSite" id="SMUV_0000449501-mRNA-1">
    <property type="protein sequence ID" value="SMUV_0000449501-mRNA-1"/>
    <property type="gene ID" value="SMUV_0000449501"/>
</dbReference>
<dbReference type="GO" id="GO:0005787">
    <property type="term" value="C:signal peptidase complex"/>
    <property type="evidence" value="ECO:0007669"/>
    <property type="project" value="UniProtKB-UniRule"/>
</dbReference>
<evidence type="ECO:0000256" key="1">
    <source>
        <dbReference type="ARBA" id="ARBA00004648"/>
    </source>
</evidence>
<dbReference type="STRING" id="451379.A0A0N5AJ69"/>
<keyword evidence="4 10" id="KW-0256">Endoplasmic reticulum</keyword>